<evidence type="ECO:0000256" key="4">
    <source>
        <dbReference type="ARBA" id="ARBA00023163"/>
    </source>
</evidence>
<dbReference type="PIRSF" id="PIRSF019455">
    <property type="entry name" value="CopR_AtkY"/>
    <property type="match status" value="1"/>
</dbReference>
<keyword evidence="2" id="KW-0805">Transcription regulation</keyword>
<evidence type="ECO:0000256" key="1">
    <source>
        <dbReference type="ARBA" id="ARBA00011046"/>
    </source>
</evidence>
<evidence type="ECO:0000313" key="5">
    <source>
        <dbReference type="EMBL" id="QDV84745.1"/>
    </source>
</evidence>
<proteinExistence type="inferred from homology"/>
<sequence>MKAMKLGGRQLAVIKLLWERGEMTIAELQGALDVESPLAYSTVATVLARMEKKGLVTHRDEDRTYYYRAAVSQERAGQTMVGEFVERLFGGKPSELVNHLLDSDQVDSKELQRIKTLVQQHEAKLKKQEGRS</sequence>
<accession>A0ABX5XUW5</accession>
<name>A0ABX5XUW5_9BACT</name>
<dbReference type="Proteomes" id="UP000318081">
    <property type="component" value="Chromosome"/>
</dbReference>
<keyword evidence="3" id="KW-0238">DNA-binding</keyword>
<protein>
    <submittedName>
        <fullName evidence="5">Penicillinase repressor</fullName>
    </submittedName>
</protein>
<evidence type="ECO:0000256" key="3">
    <source>
        <dbReference type="ARBA" id="ARBA00023125"/>
    </source>
</evidence>
<evidence type="ECO:0000256" key="2">
    <source>
        <dbReference type="ARBA" id="ARBA00023015"/>
    </source>
</evidence>
<dbReference type="Gene3D" id="1.10.4040.10">
    <property type="entry name" value="Penicillinase repressor domain"/>
    <property type="match status" value="1"/>
</dbReference>
<dbReference type="InterPro" id="IPR036390">
    <property type="entry name" value="WH_DNA-bd_sf"/>
</dbReference>
<evidence type="ECO:0000313" key="6">
    <source>
        <dbReference type="Proteomes" id="UP000318081"/>
    </source>
</evidence>
<reference evidence="5 6" key="1">
    <citation type="submission" date="2019-02" db="EMBL/GenBank/DDBJ databases">
        <title>Deep-cultivation of Planctomycetes and their phenomic and genomic characterization uncovers novel biology.</title>
        <authorList>
            <person name="Wiegand S."/>
            <person name="Jogler M."/>
            <person name="Boedeker C."/>
            <person name="Pinto D."/>
            <person name="Vollmers J."/>
            <person name="Rivas-Marin E."/>
            <person name="Kohn T."/>
            <person name="Peeters S.H."/>
            <person name="Heuer A."/>
            <person name="Rast P."/>
            <person name="Oberbeckmann S."/>
            <person name="Bunk B."/>
            <person name="Jeske O."/>
            <person name="Meyerdierks A."/>
            <person name="Storesund J.E."/>
            <person name="Kallscheuer N."/>
            <person name="Luecker S."/>
            <person name="Lage O.M."/>
            <person name="Pohl T."/>
            <person name="Merkel B.J."/>
            <person name="Hornburger P."/>
            <person name="Mueller R.-W."/>
            <person name="Bruemmer F."/>
            <person name="Labrenz M."/>
            <person name="Spormann A.M."/>
            <person name="Op den Camp H."/>
            <person name="Overmann J."/>
            <person name="Amann R."/>
            <person name="Jetten M.S.M."/>
            <person name="Mascher T."/>
            <person name="Medema M.H."/>
            <person name="Devos D.P."/>
            <person name="Kaster A.-K."/>
            <person name="Ovreas L."/>
            <person name="Rohde M."/>
            <person name="Galperin M.Y."/>
            <person name="Jogler C."/>
        </authorList>
    </citation>
    <scope>NUCLEOTIDE SEQUENCE [LARGE SCALE GENOMIC DNA]</scope>
    <source>
        <strain evidence="5 6">TBK1r</strain>
    </source>
</reference>
<dbReference type="EMBL" id="CP036432">
    <property type="protein sequence ID" value="QDV84745.1"/>
    <property type="molecule type" value="Genomic_DNA"/>
</dbReference>
<organism evidence="5 6">
    <name type="scientific">Stieleria magnilauensis</name>
    <dbReference type="NCBI Taxonomy" id="2527963"/>
    <lineage>
        <taxon>Bacteria</taxon>
        <taxon>Pseudomonadati</taxon>
        <taxon>Planctomycetota</taxon>
        <taxon>Planctomycetia</taxon>
        <taxon>Pirellulales</taxon>
        <taxon>Pirellulaceae</taxon>
        <taxon>Stieleria</taxon>
    </lineage>
</organism>
<keyword evidence="6" id="KW-1185">Reference proteome</keyword>
<dbReference type="CDD" id="cd00090">
    <property type="entry name" value="HTH_ARSR"/>
    <property type="match status" value="1"/>
</dbReference>
<gene>
    <name evidence="5" type="primary">blaI_4</name>
    <name evidence="5" type="ORF">TBK1r_36970</name>
</gene>
<dbReference type="RefSeq" id="WP_145213386.1">
    <property type="nucleotide sequence ID" value="NZ_CP036432.1"/>
</dbReference>
<keyword evidence="4" id="KW-0804">Transcription</keyword>
<dbReference type="InterPro" id="IPR036388">
    <property type="entry name" value="WH-like_DNA-bd_sf"/>
</dbReference>
<dbReference type="InterPro" id="IPR005650">
    <property type="entry name" value="BlaI_family"/>
</dbReference>
<dbReference type="InterPro" id="IPR011991">
    <property type="entry name" value="ArsR-like_HTH"/>
</dbReference>
<dbReference type="SUPFAM" id="SSF46785">
    <property type="entry name" value="Winged helix' DNA-binding domain"/>
    <property type="match status" value="1"/>
</dbReference>
<comment type="similarity">
    <text evidence="1">Belongs to the BlaI transcriptional regulatory family.</text>
</comment>
<dbReference type="Pfam" id="PF03965">
    <property type="entry name" value="Penicillinase_R"/>
    <property type="match status" value="1"/>
</dbReference>
<dbReference type="Gene3D" id="1.10.10.10">
    <property type="entry name" value="Winged helix-like DNA-binding domain superfamily/Winged helix DNA-binding domain"/>
    <property type="match status" value="1"/>
</dbReference>